<dbReference type="PANTHER" id="PTHR42852">
    <property type="entry name" value="THIOL:DISULFIDE INTERCHANGE PROTEIN DSBE"/>
    <property type="match status" value="1"/>
</dbReference>
<dbReference type="Proteomes" id="UP001597525">
    <property type="component" value="Unassembled WGS sequence"/>
</dbReference>
<dbReference type="InterPro" id="IPR000866">
    <property type="entry name" value="AhpC/TSA"/>
</dbReference>
<accession>A0ABW6BJ63</accession>
<sequence length="354" mass="40306">MKNKQKIRIAFSVMLSLMGSLTQAQMLDIPLPIKDLSGIKVYTSAGMHGGDLHVGEQLPVFNLETPDGRVFTNDNTKGKFLLLDFWATWCAPCRMLTAEIDSSLRKFQDREDFQMLGVLFREDVVNKRTDPIAYWKEHEYGFPMTKNNDVFGMALNASNPTVLLIDDNGYIRGRWDSWTSKTAAEIAAFTEIALESKMVSRKDIELATEKGDLFKALLLTDKYQYELKKAENQLIKDKINLFVNMKSDEEIKKTLKIATLLSTDLYALAETFGTADSANLTTPNALYTALLSKYNLKNNDVFLYSTVAKIMLEMGHKHLAIQALEDGLSLLNTQEKKDEMMEKMFNNQLEQYRK</sequence>
<reference evidence="5" key="1">
    <citation type="journal article" date="2019" name="Int. J. Syst. Evol. Microbiol.">
        <title>The Global Catalogue of Microorganisms (GCM) 10K type strain sequencing project: providing services to taxonomists for standard genome sequencing and annotation.</title>
        <authorList>
            <consortium name="The Broad Institute Genomics Platform"/>
            <consortium name="The Broad Institute Genome Sequencing Center for Infectious Disease"/>
            <person name="Wu L."/>
            <person name="Ma J."/>
        </authorList>
    </citation>
    <scope>NUCLEOTIDE SEQUENCE [LARGE SCALE GENOMIC DNA]</scope>
    <source>
        <strain evidence="5">KCTC 22814</strain>
    </source>
</reference>
<dbReference type="CDD" id="cd02966">
    <property type="entry name" value="TlpA_like_family"/>
    <property type="match status" value="1"/>
</dbReference>
<dbReference type="RefSeq" id="WP_320184982.1">
    <property type="nucleotide sequence ID" value="NZ_CP138332.1"/>
</dbReference>
<dbReference type="PROSITE" id="PS00194">
    <property type="entry name" value="THIOREDOXIN_1"/>
    <property type="match status" value="1"/>
</dbReference>
<feature type="chain" id="PRO_5045104911" evidence="2">
    <location>
        <begin position="25"/>
        <end position="354"/>
    </location>
</feature>
<feature type="signal peptide" evidence="2">
    <location>
        <begin position="1"/>
        <end position="24"/>
    </location>
</feature>
<name>A0ABW6BJ63_9SPHI</name>
<dbReference type="PROSITE" id="PS51352">
    <property type="entry name" value="THIOREDOXIN_2"/>
    <property type="match status" value="1"/>
</dbReference>
<dbReference type="Pfam" id="PF00578">
    <property type="entry name" value="AhpC-TSA"/>
    <property type="match status" value="1"/>
</dbReference>
<dbReference type="InterPro" id="IPR013766">
    <property type="entry name" value="Thioredoxin_domain"/>
</dbReference>
<dbReference type="Gene3D" id="3.40.30.10">
    <property type="entry name" value="Glutaredoxin"/>
    <property type="match status" value="1"/>
</dbReference>
<comment type="caution">
    <text evidence="4">The sequence shown here is derived from an EMBL/GenBank/DDBJ whole genome shotgun (WGS) entry which is preliminary data.</text>
</comment>
<keyword evidence="5" id="KW-1185">Reference proteome</keyword>
<protein>
    <submittedName>
        <fullName evidence="4">TlpA family protein disulfide reductase</fullName>
    </submittedName>
</protein>
<proteinExistence type="predicted"/>
<dbReference type="InterPro" id="IPR017937">
    <property type="entry name" value="Thioredoxin_CS"/>
</dbReference>
<evidence type="ECO:0000313" key="5">
    <source>
        <dbReference type="Proteomes" id="UP001597525"/>
    </source>
</evidence>
<evidence type="ECO:0000256" key="1">
    <source>
        <dbReference type="ARBA" id="ARBA00023284"/>
    </source>
</evidence>
<keyword evidence="2" id="KW-0732">Signal</keyword>
<keyword evidence="1" id="KW-0676">Redox-active center</keyword>
<evidence type="ECO:0000256" key="2">
    <source>
        <dbReference type="SAM" id="SignalP"/>
    </source>
</evidence>
<feature type="domain" description="Thioredoxin" evidence="3">
    <location>
        <begin position="52"/>
        <end position="195"/>
    </location>
</feature>
<evidence type="ECO:0000313" key="4">
    <source>
        <dbReference type="EMBL" id="MFD2968750.1"/>
    </source>
</evidence>
<dbReference type="InterPro" id="IPR036249">
    <property type="entry name" value="Thioredoxin-like_sf"/>
</dbReference>
<dbReference type="SUPFAM" id="SSF52833">
    <property type="entry name" value="Thioredoxin-like"/>
    <property type="match status" value="1"/>
</dbReference>
<dbReference type="EMBL" id="JBHUPB010000010">
    <property type="protein sequence ID" value="MFD2968750.1"/>
    <property type="molecule type" value="Genomic_DNA"/>
</dbReference>
<evidence type="ECO:0000259" key="3">
    <source>
        <dbReference type="PROSITE" id="PS51352"/>
    </source>
</evidence>
<gene>
    <name evidence="4" type="ORF">ACFS7Y_15220</name>
</gene>
<organism evidence="4 5">
    <name type="scientific">Sphingobacterium bambusae</name>
    <dbReference type="NCBI Taxonomy" id="662858"/>
    <lineage>
        <taxon>Bacteria</taxon>
        <taxon>Pseudomonadati</taxon>
        <taxon>Bacteroidota</taxon>
        <taxon>Sphingobacteriia</taxon>
        <taxon>Sphingobacteriales</taxon>
        <taxon>Sphingobacteriaceae</taxon>
        <taxon>Sphingobacterium</taxon>
    </lineage>
</organism>
<dbReference type="PANTHER" id="PTHR42852:SF17">
    <property type="entry name" value="THIOREDOXIN-LIKE PROTEIN HI_1115"/>
    <property type="match status" value="1"/>
</dbReference>
<dbReference type="InterPro" id="IPR050553">
    <property type="entry name" value="Thioredoxin_ResA/DsbE_sf"/>
</dbReference>